<dbReference type="VEuPathDB" id="MicrosporidiaDB:A0H76_1530"/>
<organism evidence="1 2">
    <name type="scientific">Hepatospora eriocheir</name>
    <dbReference type="NCBI Taxonomy" id="1081669"/>
    <lineage>
        <taxon>Eukaryota</taxon>
        <taxon>Fungi</taxon>
        <taxon>Fungi incertae sedis</taxon>
        <taxon>Microsporidia</taxon>
        <taxon>Hepatosporidae</taxon>
        <taxon>Hepatospora</taxon>
    </lineage>
</organism>
<name>A0A1X0QGY3_9MICR</name>
<gene>
    <name evidence="1" type="ORF">A0H76_1530</name>
</gene>
<dbReference type="EMBL" id="LTAI01000327">
    <property type="protein sequence ID" value="ORD99030.1"/>
    <property type="molecule type" value="Genomic_DNA"/>
</dbReference>
<evidence type="ECO:0000313" key="2">
    <source>
        <dbReference type="Proteomes" id="UP000192501"/>
    </source>
</evidence>
<protein>
    <submittedName>
        <fullName evidence="1">Uncharacterized protein</fullName>
    </submittedName>
</protein>
<accession>A0A1X0QGY3</accession>
<reference evidence="1 2" key="1">
    <citation type="journal article" date="2017" name="Environ. Microbiol.">
        <title>Decay of the glycolytic pathway and adaptation to intranuclear parasitism within Enterocytozoonidae microsporidia.</title>
        <authorList>
            <person name="Wiredu Boakye D."/>
            <person name="Jaroenlak P."/>
            <person name="Prachumwat A."/>
            <person name="Williams T.A."/>
            <person name="Bateman K.S."/>
            <person name="Itsathitphaisarn O."/>
            <person name="Sritunyalucksana K."/>
            <person name="Paszkiewicz K.H."/>
            <person name="Moore K.A."/>
            <person name="Stentiford G.D."/>
            <person name="Williams B.A."/>
        </authorList>
    </citation>
    <scope>NUCLEOTIDE SEQUENCE [LARGE SCALE GENOMIC DNA]</scope>
    <source>
        <strain evidence="2">canceri</strain>
    </source>
</reference>
<sequence>MKSLLFFILTNDILGYSKGKKMLMNKVGKDLYKIKEEQALKDMVSNSQNPFETTRDLYSDKDVISEMEKLKGVVAVLKDDISEIKKQLKNCCGVNMRNPIDAIMSQTGPINPQQCEELKSKINNLDSDSDSSDSSDSDYFSTNGANFYQFQNQMMSPQFSYDRISPMGMMPPQQNNMMPSQQNNMMPPQQNNMMPPQQNNMMPPQQNNMMPPQQNNMMPPQQQMNNNFNNMNQQSNVNC</sequence>
<dbReference type="AlphaFoldDB" id="A0A1X0QGY3"/>
<dbReference type="Proteomes" id="UP000192501">
    <property type="component" value="Unassembled WGS sequence"/>
</dbReference>
<evidence type="ECO:0000313" key="1">
    <source>
        <dbReference type="EMBL" id="ORD99030.1"/>
    </source>
</evidence>
<dbReference type="VEuPathDB" id="MicrosporidiaDB:HERIO_2373"/>
<comment type="caution">
    <text evidence="1">The sequence shown here is derived from an EMBL/GenBank/DDBJ whole genome shotgun (WGS) entry which is preliminary data.</text>
</comment>
<proteinExistence type="predicted"/>